<evidence type="ECO:0000259" key="8">
    <source>
        <dbReference type="SMART" id="SM01005"/>
    </source>
</evidence>
<evidence type="ECO:0000256" key="3">
    <source>
        <dbReference type="ARBA" id="ARBA00023235"/>
    </source>
</evidence>
<dbReference type="UniPathway" id="UPA00042">
    <property type="reaction ID" value="UER00497"/>
</dbReference>
<evidence type="ECO:0000256" key="5">
    <source>
        <dbReference type="PIRSR" id="PIRSR600821-50"/>
    </source>
</evidence>
<gene>
    <name evidence="9" type="ORF">FB459_3246</name>
</gene>
<keyword evidence="3 4" id="KW-0413">Isomerase</keyword>
<dbReference type="PROSITE" id="PS00395">
    <property type="entry name" value="ALANINE_RACEMASE"/>
    <property type="match status" value="1"/>
</dbReference>
<feature type="binding site" evidence="4 6">
    <location>
        <position position="342"/>
    </location>
    <ligand>
        <name>substrate</name>
    </ligand>
</feature>
<name>A0A542EK31_9MICO</name>
<dbReference type="GO" id="GO:0005829">
    <property type="term" value="C:cytosol"/>
    <property type="evidence" value="ECO:0007669"/>
    <property type="project" value="TreeGrafter"/>
</dbReference>
<evidence type="ECO:0000313" key="10">
    <source>
        <dbReference type="Proteomes" id="UP000320806"/>
    </source>
</evidence>
<dbReference type="InterPro" id="IPR029066">
    <property type="entry name" value="PLP-binding_barrel"/>
</dbReference>
<comment type="cofactor">
    <cofactor evidence="1 4 5">
        <name>pyridoxal 5'-phosphate</name>
        <dbReference type="ChEBI" id="CHEBI:597326"/>
    </cofactor>
</comment>
<feature type="active site" description="Proton acceptor; specific for D-alanine" evidence="4">
    <location>
        <position position="62"/>
    </location>
</feature>
<dbReference type="Pfam" id="PF01168">
    <property type="entry name" value="Ala_racemase_N"/>
    <property type="match status" value="1"/>
</dbReference>
<dbReference type="SUPFAM" id="SSF50621">
    <property type="entry name" value="Alanine racemase C-terminal domain-like"/>
    <property type="match status" value="1"/>
</dbReference>
<dbReference type="Gene3D" id="2.40.37.10">
    <property type="entry name" value="Lyase, Ornithine Decarboxylase, Chain A, domain 1"/>
    <property type="match status" value="1"/>
</dbReference>
<keyword evidence="2 4" id="KW-0663">Pyridoxal phosphate</keyword>
<feature type="binding site" evidence="4 6">
    <location>
        <position position="160"/>
    </location>
    <ligand>
        <name>substrate</name>
    </ligand>
</feature>
<dbReference type="CDD" id="cd00430">
    <property type="entry name" value="PLPDE_III_AR"/>
    <property type="match status" value="1"/>
</dbReference>
<comment type="catalytic activity">
    <reaction evidence="4">
        <text>L-alanine = D-alanine</text>
        <dbReference type="Rhea" id="RHEA:20249"/>
        <dbReference type="ChEBI" id="CHEBI:57416"/>
        <dbReference type="ChEBI" id="CHEBI:57972"/>
        <dbReference type="EC" id="5.1.1.1"/>
    </reaction>
</comment>
<dbReference type="InterPro" id="IPR020622">
    <property type="entry name" value="Ala_racemase_pyridoxalP-BS"/>
</dbReference>
<dbReference type="Pfam" id="PF00842">
    <property type="entry name" value="Ala_racemase_C"/>
    <property type="match status" value="1"/>
</dbReference>
<dbReference type="SMART" id="SM01005">
    <property type="entry name" value="Ala_racemase_C"/>
    <property type="match status" value="1"/>
</dbReference>
<feature type="region of interest" description="Disordered" evidence="7">
    <location>
        <begin position="1"/>
        <end position="24"/>
    </location>
</feature>
<evidence type="ECO:0000256" key="2">
    <source>
        <dbReference type="ARBA" id="ARBA00022898"/>
    </source>
</evidence>
<dbReference type="NCBIfam" id="TIGR00492">
    <property type="entry name" value="alr"/>
    <property type="match status" value="1"/>
</dbReference>
<reference evidence="9 10" key="1">
    <citation type="submission" date="2019-06" db="EMBL/GenBank/DDBJ databases">
        <title>Sequencing the genomes of 1000 actinobacteria strains.</title>
        <authorList>
            <person name="Klenk H.-P."/>
        </authorList>
    </citation>
    <scope>NUCLEOTIDE SEQUENCE [LARGE SCALE GENOMIC DNA]</scope>
    <source>
        <strain evidence="9 10">DSM 19828</strain>
    </source>
</reference>
<evidence type="ECO:0000256" key="7">
    <source>
        <dbReference type="SAM" id="MobiDB-lite"/>
    </source>
</evidence>
<dbReference type="GO" id="GO:0030632">
    <property type="term" value="P:D-alanine biosynthetic process"/>
    <property type="evidence" value="ECO:0007669"/>
    <property type="project" value="UniProtKB-UniRule"/>
</dbReference>
<dbReference type="InterPro" id="IPR009006">
    <property type="entry name" value="Ala_racemase/Decarboxylase_C"/>
</dbReference>
<dbReference type="GO" id="GO:0008784">
    <property type="term" value="F:alanine racemase activity"/>
    <property type="evidence" value="ECO:0007669"/>
    <property type="project" value="UniProtKB-UniRule"/>
</dbReference>
<accession>A0A542EK31</accession>
<dbReference type="HAMAP" id="MF_01201">
    <property type="entry name" value="Ala_racemase"/>
    <property type="match status" value="1"/>
</dbReference>
<dbReference type="SUPFAM" id="SSF51419">
    <property type="entry name" value="PLP-binding barrel"/>
    <property type="match status" value="1"/>
</dbReference>
<dbReference type="Proteomes" id="UP000320806">
    <property type="component" value="Unassembled WGS sequence"/>
</dbReference>
<evidence type="ECO:0000256" key="6">
    <source>
        <dbReference type="PIRSR" id="PIRSR600821-52"/>
    </source>
</evidence>
<evidence type="ECO:0000256" key="1">
    <source>
        <dbReference type="ARBA" id="ARBA00001933"/>
    </source>
</evidence>
<feature type="active site" description="Proton acceptor; specific for L-alanine" evidence="4">
    <location>
        <position position="294"/>
    </location>
</feature>
<sequence length="407" mass="42238">MTGLAGGKRPNADHGWDDGSAMSSSLSGGAPARVTIDLDAIAANVRTLKGFAGDAEVMAVVKGDAYGHGLVPSARAAVAGGASWLGVAQMDEAFELRAAGVEEPVLSWLHAPGTDFDRAIVSGIDIGVPAVWELDAVVEAARRVGRTARVQCKVDTGLARNGAYGADWDALVAAAGPYVAEGAVKVVGVFTHFAFADAPTHPTVLQQQEKFADAVRDCERAGFDLEVRHMSNSAATLTTPQAAWDMVRPGLAVYGLSPVPDLGRPADYGLRAAMTVSANATVVKRIPAGQGVSYAHTYAPDHETTVVDVPIGYVDGVPRSGSNRAPVQIGGSSYTISGRVCMDQFVVDVGDAQVSAGDEVVLFGDGELGVPTAQDWADANDTISYEIVARMSSRLPRVYVGGGHHGE</sequence>
<keyword evidence="10" id="KW-1185">Reference proteome</keyword>
<organism evidence="9 10">
    <name type="scientific">Yimella lutea</name>
    <dbReference type="NCBI Taxonomy" id="587872"/>
    <lineage>
        <taxon>Bacteria</taxon>
        <taxon>Bacillati</taxon>
        <taxon>Actinomycetota</taxon>
        <taxon>Actinomycetes</taxon>
        <taxon>Micrococcales</taxon>
        <taxon>Dermacoccaceae</taxon>
        <taxon>Yimella</taxon>
    </lineage>
</organism>
<evidence type="ECO:0000256" key="4">
    <source>
        <dbReference type="HAMAP-Rule" id="MF_01201"/>
    </source>
</evidence>
<feature type="modified residue" description="N6-(pyridoxal phosphate)lysine" evidence="4 5">
    <location>
        <position position="62"/>
    </location>
</feature>
<dbReference type="Gene3D" id="3.20.20.10">
    <property type="entry name" value="Alanine racemase"/>
    <property type="match status" value="1"/>
</dbReference>
<feature type="domain" description="Alanine racemase C-terminal" evidence="8">
    <location>
        <begin position="273"/>
        <end position="400"/>
    </location>
</feature>
<dbReference type="EC" id="5.1.1.1" evidence="4"/>
<dbReference type="GO" id="GO:0009252">
    <property type="term" value="P:peptidoglycan biosynthetic process"/>
    <property type="evidence" value="ECO:0007669"/>
    <property type="project" value="TreeGrafter"/>
</dbReference>
<dbReference type="AlphaFoldDB" id="A0A542EK31"/>
<proteinExistence type="inferred from homology"/>
<dbReference type="PANTHER" id="PTHR30511">
    <property type="entry name" value="ALANINE RACEMASE"/>
    <property type="match status" value="1"/>
</dbReference>
<dbReference type="GO" id="GO:0030170">
    <property type="term" value="F:pyridoxal phosphate binding"/>
    <property type="evidence" value="ECO:0007669"/>
    <property type="project" value="UniProtKB-UniRule"/>
</dbReference>
<dbReference type="InterPro" id="IPR000821">
    <property type="entry name" value="Ala_racemase"/>
</dbReference>
<comment type="similarity">
    <text evidence="4">Belongs to the alanine racemase family.</text>
</comment>
<comment type="pathway">
    <text evidence="4">Amino-acid biosynthesis; D-alanine biosynthesis; D-alanine from L-alanine: step 1/1.</text>
</comment>
<comment type="caution">
    <text evidence="9">The sequence shown here is derived from an EMBL/GenBank/DDBJ whole genome shotgun (WGS) entry which is preliminary data.</text>
</comment>
<dbReference type="InterPro" id="IPR011079">
    <property type="entry name" value="Ala_racemase_C"/>
</dbReference>
<comment type="function">
    <text evidence="4">Catalyzes the interconversion of L-alanine and D-alanine. May also act on other amino acids.</text>
</comment>
<protein>
    <recommendedName>
        <fullName evidence="4">Alanine racemase</fullName>
        <ecNumber evidence="4">5.1.1.1</ecNumber>
    </recommendedName>
</protein>
<evidence type="ECO:0000313" key="9">
    <source>
        <dbReference type="EMBL" id="TQJ15688.1"/>
    </source>
</evidence>
<dbReference type="InterPro" id="IPR001608">
    <property type="entry name" value="Ala_racemase_N"/>
</dbReference>
<dbReference type="PRINTS" id="PR00992">
    <property type="entry name" value="ALARACEMASE"/>
</dbReference>
<dbReference type="FunFam" id="3.20.20.10:FF:000002">
    <property type="entry name" value="Alanine racemase"/>
    <property type="match status" value="1"/>
</dbReference>
<dbReference type="EMBL" id="VFMO01000001">
    <property type="protein sequence ID" value="TQJ15688.1"/>
    <property type="molecule type" value="Genomic_DNA"/>
</dbReference>
<dbReference type="PANTHER" id="PTHR30511:SF0">
    <property type="entry name" value="ALANINE RACEMASE, CATABOLIC-RELATED"/>
    <property type="match status" value="1"/>
</dbReference>